<name>A0A0V0RBG0_9BILA</name>
<proteinExistence type="predicted"/>
<evidence type="ECO:0000313" key="2">
    <source>
        <dbReference type="Proteomes" id="UP000054630"/>
    </source>
</evidence>
<gene>
    <name evidence="1" type="ORF">T07_13784</name>
</gene>
<dbReference type="AlphaFoldDB" id="A0A0V0RBG0"/>
<dbReference type="EMBL" id="JYDL01001849">
    <property type="protein sequence ID" value="KRX11589.1"/>
    <property type="molecule type" value="Genomic_DNA"/>
</dbReference>
<evidence type="ECO:0000313" key="1">
    <source>
        <dbReference type="EMBL" id="KRX11589.1"/>
    </source>
</evidence>
<protein>
    <submittedName>
        <fullName evidence="1">Uncharacterized protein</fullName>
    </submittedName>
</protein>
<dbReference type="Proteomes" id="UP000054630">
    <property type="component" value="Unassembled WGS sequence"/>
</dbReference>
<keyword evidence="2" id="KW-1185">Reference proteome</keyword>
<accession>A0A0V0RBG0</accession>
<reference evidence="1 2" key="1">
    <citation type="submission" date="2015-01" db="EMBL/GenBank/DDBJ databases">
        <title>Evolution of Trichinella species and genotypes.</title>
        <authorList>
            <person name="Korhonen P.K."/>
            <person name="Edoardo P."/>
            <person name="Giuseppe L.R."/>
            <person name="Gasser R.B."/>
        </authorList>
    </citation>
    <scope>NUCLEOTIDE SEQUENCE [LARGE SCALE GENOMIC DNA]</scope>
    <source>
        <strain evidence="1">ISS37</strain>
    </source>
</reference>
<organism evidence="1 2">
    <name type="scientific">Trichinella nelsoni</name>
    <dbReference type="NCBI Taxonomy" id="6336"/>
    <lineage>
        <taxon>Eukaryota</taxon>
        <taxon>Metazoa</taxon>
        <taxon>Ecdysozoa</taxon>
        <taxon>Nematoda</taxon>
        <taxon>Enoplea</taxon>
        <taxon>Dorylaimia</taxon>
        <taxon>Trichinellida</taxon>
        <taxon>Trichinellidae</taxon>
        <taxon>Trichinella</taxon>
    </lineage>
</organism>
<sequence>MSFVFRSHTSNFHIEIEQLELETAKKTLIFNV</sequence>
<comment type="caution">
    <text evidence="1">The sequence shown here is derived from an EMBL/GenBank/DDBJ whole genome shotgun (WGS) entry which is preliminary data.</text>
</comment>